<dbReference type="AlphaFoldDB" id="A0A388KLW9"/>
<reference evidence="2 3" key="1">
    <citation type="journal article" date="2018" name="Cell">
        <title>The Chara Genome: Secondary Complexity and Implications for Plant Terrestrialization.</title>
        <authorList>
            <person name="Nishiyama T."/>
            <person name="Sakayama H."/>
            <person name="Vries J.D."/>
            <person name="Buschmann H."/>
            <person name="Saint-Marcoux D."/>
            <person name="Ullrich K.K."/>
            <person name="Haas F.B."/>
            <person name="Vanderstraeten L."/>
            <person name="Becker D."/>
            <person name="Lang D."/>
            <person name="Vosolsobe S."/>
            <person name="Rombauts S."/>
            <person name="Wilhelmsson P.K.I."/>
            <person name="Janitza P."/>
            <person name="Kern R."/>
            <person name="Heyl A."/>
            <person name="Rumpler F."/>
            <person name="Villalobos L.I.A.C."/>
            <person name="Clay J.M."/>
            <person name="Skokan R."/>
            <person name="Toyoda A."/>
            <person name="Suzuki Y."/>
            <person name="Kagoshima H."/>
            <person name="Schijlen E."/>
            <person name="Tajeshwar N."/>
            <person name="Catarino B."/>
            <person name="Hetherington A.J."/>
            <person name="Saltykova A."/>
            <person name="Bonnot C."/>
            <person name="Breuninger H."/>
            <person name="Symeonidi A."/>
            <person name="Radhakrishnan G.V."/>
            <person name="Van Nieuwerburgh F."/>
            <person name="Deforce D."/>
            <person name="Chang C."/>
            <person name="Karol K.G."/>
            <person name="Hedrich R."/>
            <person name="Ulvskov P."/>
            <person name="Glockner G."/>
            <person name="Delwiche C.F."/>
            <person name="Petrasek J."/>
            <person name="Van de Peer Y."/>
            <person name="Friml J."/>
            <person name="Beilby M."/>
            <person name="Dolan L."/>
            <person name="Kohara Y."/>
            <person name="Sugano S."/>
            <person name="Fujiyama A."/>
            <person name="Delaux P.-M."/>
            <person name="Quint M."/>
            <person name="TheiBen G."/>
            <person name="Hagemann M."/>
            <person name="Harholt J."/>
            <person name="Dunand C."/>
            <person name="Zachgo S."/>
            <person name="Langdale J."/>
            <person name="Maumus F."/>
            <person name="Straeten D.V.D."/>
            <person name="Gould S.B."/>
            <person name="Rensing S.A."/>
        </authorList>
    </citation>
    <scope>NUCLEOTIDE SEQUENCE [LARGE SCALE GENOMIC DNA]</scope>
    <source>
        <strain evidence="2 3">S276</strain>
    </source>
</reference>
<proteinExistence type="predicted"/>
<feature type="compositionally biased region" description="Basic and acidic residues" evidence="1">
    <location>
        <begin position="19"/>
        <end position="47"/>
    </location>
</feature>
<feature type="compositionally biased region" description="Gly residues" evidence="1">
    <location>
        <begin position="48"/>
        <end position="60"/>
    </location>
</feature>
<feature type="compositionally biased region" description="Basic and acidic residues" evidence="1">
    <location>
        <begin position="90"/>
        <end position="107"/>
    </location>
</feature>
<feature type="compositionally biased region" description="Basic and acidic residues" evidence="1">
    <location>
        <begin position="142"/>
        <end position="175"/>
    </location>
</feature>
<feature type="region of interest" description="Disordered" evidence="1">
    <location>
        <begin position="137"/>
        <end position="198"/>
    </location>
</feature>
<sequence>MGSGIPTLPSSAGRGLKRRASETDQVVPKEAEDAKAGVTEEKKKKGGEGGGGGGGGVEGKVGGRRSCAAGIASASAPRGIEQNSSLVLERQGKVADASRADAERAEAEVEVNESTSIAALASRNNRDKDDVVMGQMGGQDVVGKREEGRENTVVEGRADHVEEKRKEQQQGERESTVVSMSMDERPNQEADQNDDDGLQRKTLVVTRHGQTLESCRTLAGCRTTRHCCPAVALFLGVTLVTLQLSRNRDRDRRHLKKVSPKMMSMVDDGQHEGGGRGG</sequence>
<protein>
    <submittedName>
        <fullName evidence="2">Uncharacterized protein</fullName>
    </submittedName>
</protein>
<feature type="compositionally biased region" description="Basic and acidic residues" evidence="1">
    <location>
        <begin position="268"/>
        <end position="278"/>
    </location>
</feature>
<evidence type="ECO:0000313" key="3">
    <source>
        <dbReference type="Proteomes" id="UP000265515"/>
    </source>
</evidence>
<feature type="region of interest" description="Disordered" evidence="1">
    <location>
        <begin position="1"/>
        <end position="63"/>
    </location>
</feature>
<name>A0A388KLW9_CHABU</name>
<comment type="caution">
    <text evidence="2">The sequence shown here is derived from an EMBL/GenBank/DDBJ whole genome shotgun (WGS) entry which is preliminary data.</text>
</comment>
<accession>A0A388KLW9</accession>
<dbReference type="Gramene" id="GBG71049">
    <property type="protein sequence ID" value="GBG71049"/>
    <property type="gene ID" value="CBR_g8348"/>
</dbReference>
<evidence type="ECO:0000256" key="1">
    <source>
        <dbReference type="SAM" id="MobiDB-lite"/>
    </source>
</evidence>
<feature type="region of interest" description="Disordered" evidence="1">
    <location>
        <begin position="258"/>
        <end position="278"/>
    </location>
</feature>
<dbReference type="EMBL" id="BFEA01000140">
    <property type="protein sequence ID" value="GBG71049.1"/>
    <property type="molecule type" value="Genomic_DNA"/>
</dbReference>
<dbReference type="Proteomes" id="UP000265515">
    <property type="component" value="Unassembled WGS sequence"/>
</dbReference>
<gene>
    <name evidence="2" type="ORF">CBR_g8348</name>
</gene>
<keyword evidence="3" id="KW-1185">Reference proteome</keyword>
<evidence type="ECO:0000313" key="2">
    <source>
        <dbReference type="EMBL" id="GBG71049.1"/>
    </source>
</evidence>
<organism evidence="2 3">
    <name type="scientific">Chara braunii</name>
    <name type="common">Braun's stonewort</name>
    <dbReference type="NCBI Taxonomy" id="69332"/>
    <lineage>
        <taxon>Eukaryota</taxon>
        <taxon>Viridiplantae</taxon>
        <taxon>Streptophyta</taxon>
        <taxon>Charophyceae</taxon>
        <taxon>Charales</taxon>
        <taxon>Characeae</taxon>
        <taxon>Chara</taxon>
    </lineage>
</organism>
<feature type="region of interest" description="Disordered" evidence="1">
    <location>
        <begin position="90"/>
        <end position="115"/>
    </location>
</feature>